<sequence>MQYATINLSKEQIKLVAEAAKELEKELEKELDKESAEESAEEFRELSASGQKLFRSLEEQIRENLRNFQKSHARQAPVSKRTMKLPKEKGFVVKQADVIVAILLTGSEIKRDVKIYSPSSLVYSWPKDVACIIPRGWMLRSDGSDCYVNVMRMSFQEET</sequence>
<evidence type="ECO:0000256" key="1">
    <source>
        <dbReference type="SAM" id="Coils"/>
    </source>
</evidence>
<gene>
    <name evidence="2" type="ORF">BBAD15_g11842</name>
</gene>
<evidence type="ECO:0000313" key="2">
    <source>
        <dbReference type="EMBL" id="KGQ02940.1"/>
    </source>
</evidence>
<reference evidence="2 3" key="1">
    <citation type="submission" date="2012-10" db="EMBL/GenBank/DDBJ databases">
        <title>Genome sequencing and analysis of entomopathogenic fungi Beauveria bassiana D1-5.</title>
        <authorList>
            <person name="Li Q."/>
            <person name="Wang L."/>
            <person name="Zhang Z."/>
            <person name="Wang Q."/>
            <person name="Ren J."/>
            <person name="Wang M."/>
            <person name="Xu W."/>
            <person name="Wang J."/>
            <person name="Lu Y."/>
            <person name="Du Q."/>
            <person name="Sun Z."/>
        </authorList>
    </citation>
    <scope>NUCLEOTIDE SEQUENCE [LARGE SCALE GENOMIC DNA]</scope>
    <source>
        <strain evidence="2 3">D1-5</strain>
    </source>
</reference>
<dbReference type="EMBL" id="ANFO01001317">
    <property type="protein sequence ID" value="KGQ02940.1"/>
    <property type="molecule type" value="Genomic_DNA"/>
</dbReference>
<dbReference type="Proteomes" id="UP000030106">
    <property type="component" value="Unassembled WGS sequence"/>
</dbReference>
<dbReference type="HOGENOM" id="CLU_1660417_0_0_1"/>
<keyword evidence="1" id="KW-0175">Coiled coil</keyword>
<evidence type="ECO:0000313" key="3">
    <source>
        <dbReference type="Proteomes" id="UP000030106"/>
    </source>
</evidence>
<dbReference type="AlphaFoldDB" id="A0A0A2VA17"/>
<proteinExistence type="predicted"/>
<accession>A0A0A2VA17</accession>
<organism evidence="2 3">
    <name type="scientific">Beauveria bassiana D1-5</name>
    <dbReference type="NCBI Taxonomy" id="1245745"/>
    <lineage>
        <taxon>Eukaryota</taxon>
        <taxon>Fungi</taxon>
        <taxon>Dikarya</taxon>
        <taxon>Ascomycota</taxon>
        <taxon>Pezizomycotina</taxon>
        <taxon>Sordariomycetes</taxon>
        <taxon>Hypocreomycetidae</taxon>
        <taxon>Hypocreales</taxon>
        <taxon>Cordycipitaceae</taxon>
        <taxon>Beauveria</taxon>
    </lineage>
</organism>
<protein>
    <submittedName>
        <fullName evidence="2">Uncharacterized protein</fullName>
    </submittedName>
</protein>
<name>A0A0A2VA17_BEABA</name>
<feature type="coiled-coil region" evidence="1">
    <location>
        <begin position="6"/>
        <end position="40"/>
    </location>
</feature>
<comment type="caution">
    <text evidence="2">The sequence shown here is derived from an EMBL/GenBank/DDBJ whole genome shotgun (WGS) entry which is preliminary data.</text>
</comment>